<dbReference type="Proteomes" id="UP001458880">
    <property type="component" value="Unassembled WGS sequence"/>
</dbReference>
<proteinExistence type="predicted"/>
<keyword evidence="2" id="KW-1185">Reference proteome</keyword>
<dbReference type="AlphaFoldDB" id="A0AAW1N2G7"/>
<organism evidence="1 2">
    <name type="scientific">Popillia japonica</name>
    <name type="common">Japanese beetle</name>
    <dbReference type="NCBI Taxonomy" id="7064"/>
    <lineage>
        <taxon>Eukaryota</taxon>
        <taxon>Metazoa</taxon>
        <taxon>Ecdysozoa</taxon>
        <taxon>Arthropoda</taxon>
        <taxon>Hexapoda</taxon>
        <taxon>Insecta</taxon>
        <taxon>Pterygota</taxon>
        <taxon>Neoptera</taxon>
        <taxon>Endopterygota</taxon>
        <taxon>Coleoptera</taxon>
        <taxon>Polyphaga</taxon>
        <taxon>Scarabaeiformia</taxon>
        <taxon>Scarabaeidae</taxon>
        <taxon>Rutelinae</taxon>
        <taxon>Popillia</taxon>
    </lineage>
</organism>
<gene>
    <name evidence="1" type="ORF">QE152_g4163</name>
</gene>
<dbReference type="EMBL" id="JASPKY010000019">
    <property type="protein sequence ID" value="KAK9752603.1"/>
    <property type="molecule type" value="Genomic_DNA"/>
</dbReference>
<protein>
    <submittedName>
        <fullName evidence="1">Uncharacterized protein</fullName>
    </submittedName>
</protein>
<evidence type="ECO:0000313" key="2">
    <source>
        <dbReference type="Proteomes" id="UP001458880"/>
    </source>
</evidence>
<comment type="caution">
    <text evidence="1">The sequence shown here is derived from an EMBL/GenBank/DDBJ whole genome shotgun (WGS) entry which is preliminary data.</text>
</comment>
<name>A0AAW1N2G7_POPJA</name>
<sequence length="314" mass="35659">MTTYTDKTVAINHEYQSEISRHICEIFKCNFNYVKAIRLFSEGGNGAVNLCTTACKILGNLEKRYKRKITTMTQNNESACSNCLQVLGEAKFKVNDFLSKYEGELKHYDAYTYALKDIQVEIKKEVYHVKFKTKQLCSALENLWQIGAHSIGDSHKIELFVKQAGKFVQLIEECENILRRPASLTELLMYSKTTISRNPSVTTLPAKIGKMQSKIKSSLLFADYSSYLFEVPPVNEECFIGKIQYLLFTSYKNIQSEAQYVLPAVVVSGLGSAARQQRSRTNLKELTVLVHQQNTCAVVNRRCHIIQTILHAIG</sequence>
<reference evidence="1 2" key="1">
    <citation type="journal article" date="2024" name="BMC Genomics">
        <title>De novo assembly and annotation of Popillia japonica's genome with initial clues to its potential as an invasive pest.</title>
        <authorList>
            <person name="Cucini C."/>
            <person name="Boschi S."/>
            <person name="Funari R."/>
            <person name="Cardaioli E."/>
            <person name="Iannotti N."/>
            <person name="Marturano G."/>
            <person name="Paoli F."/>
            <person name="Bruttini M."/>
            <person name="Carapelli A."/>
            <person name="Frati F."/>
            <person name="Nardi F."/>
        </authorList>
    </citation>
    <scope>NUCLEOTIDE SEQUENCE [LARGE SCALE GENOMIC DNA]</scope>
    <source>
        <strain evidence="1">DMR45628</strain>
    </source>
</reference>
<accession>A0AAW1N2G7</accession>
<evidence type="ECO:0000313" key="1">
    <source>
        <dbReference type="EMBL" id="KAK9752603.1"/>
    </source>
</evidence>